<name>A0ABV2T8H4_9BACT</name>
<dbReference type="InterPro" id="IPR036866">
    <property type="entry name" value="RibonucZ/Hydroxyglut_hydro"/>
</dbReference>
<dbReference type="SUPFAM" id="SSF56281">
    <property type="entry name" value="Metallo-hydrolase/oxidoreductase"/>
    <property type="match status" value="1"/>
</dbReference>
<dbReference type="RefSeq" id="WP_354661927.1">
    <property type="nucleotide sequence ID" value="NZ_JBEXAC010000002.1"/>
</dbReference>
<dbReference type="Gene3D" id="3.60.15.10">
    <property type="entry name" value="Ribonuclease Z/Hydroxyacylglutathione hydrolase-like"/>
    <property type="match status" value="1"/>
</dbReference>
<sequence length="264" mass="29768">MKHYICTTCGVQYDLSATAPAHCPICEDDRQYVNPNGQSWTTLEQVARQHKNIIEKAGPDVYAIYTTPSFAIGQRAHLVISPGGNILWDCITNLDASTIDIIQRMGGIKAIALSHPHYFSTMVEWSHAFGNIPVYVHRLDTQWLGRTDAVIWLWEGKEQALWDGMKLVLCAGHFPGANVLYTPQNNGVLLVGDVIQVSPDLKSVSFMYSFPNYIPMRKSEVLGIQEAVAPLSYDVMYGAFGRYLRQDAKKTMDFSVKRYLRIYE</sequence>
<accession>A0ABV2T8H4</accession>
<organism evidence="1 2">
    <name type="scientific">Chitinophaga defluvii</name>
    <dbReference type="NCBI Taxonomy" id="3163343"/>
    <lineage>
        <taxon>Bacteria</taxon>
        <taxon>Pseudomonadati</taxon>
        <taxon>Bacteroidota</taxon>
        <taxon>Chitinophagia</taxon>
        <taxon>Chitinophagales</taxon>
        <taxon>Chitinophagaceae</taxon>
        <taxon>Chitinophaga</taxon>
    </lineage>
</organism>
<dbReference type="PANTHER" id="PTHR36839">
    <property type="entry name" value="METALLO-BETA-LACTAMASE FAMILY PROTEIN (AFU_ORTHOLOGUE AFUA_5G12770)"/>
    <property type="match status" value="1"/>
</dbReference>
<dbReference type="SUPFAM" id="SSF57802">
    <property type="entry name" value="Rubredoxin-like"/>
    <property type="match status" value="1"/>
</dbReference>
<evidence type="ECO:0000313" key="1">
    <source>
        <dbReference type="EMBL" id="MET6999360.1"/>
    </source>
</evidence>
<reference evidence="1 2" key="1">
    <citation type="submission" date="2024-06" db="EMBL/GenBank/DDBJ databases">
        <title>Chitinophaga defluvii sp. nov., isolated from municipal sewage.</title>
        <authorList>
            <person name="Zhang L."/>
        </authorList>
    </citation>
    <scope>NUCLEOTIDE SEQUENCE [LARGE SCALE GENOMIC DNA]</scope>
    <source>
        <strain evidence="1 2">H8</strain>
    </source>
</reference>
<dbReference type="PANTHER" id="PTHR36839:SF1">
    <property type="entry name" value="METALLO-BETA-LACTAMASE FAMILY PROTEIN (AFU_ORTHOLOGUE AFUA_5G12770)"/>
    <property type="match status" value="1"/>
</dbReference>
<dbReference type="EMBL" id="JBEXAC010000002">
    <property type="protein sequence ID" value="MET6999360.1"/>
    <property type="molecule type" value="Genomic_DNA"/>
</dbReference>
<dbReference type="Proteomes" id="UP001549749">
    <property type="component" value="Unassembled WGS sequence"/>
</dbReference>
<evidence type="ECO:0000313" key="2">
    <source>
        <dbReference type="Proteomes" id="UP001549749"/>
    </source>
</evidence>
<keyword evidence="2" id="KW-1185">Reference proteome</keyword>
<protein>
    <submittedName>
        <fullName evidence="1">MBL fold metallo-hydrolase</fullName>
    </submittedName>
</protein>
<gene>
    <name evidence="1" type="ORF">ABR189_18370</name>
</gene>
<proteinExistence type="predicted"/>
<comment type="caution">
    <text evidence="1">The sequence shown here is derived from an EMBL/GenBank/DDBJ whole genome shotgun (WGS) entry which is preliminary data.</text>
</comment>